<name>A0A1L5NJB1_9HYPH</name>
<evidence type="ECO:0000313" key="2">
    <source>
        <dbReference type="Proteomes" id="UP000184749"/>
    </source>
</evidence>
<sequence>MSHLEACGVRNGSAEVWRSQPSFLCLSQESSAPKSLGAEDTLEMAVSFTARTRRGGFLVTILGLNPRTGMREIESAVSRKDATKCGMEFHRSAMTTSVLAAGNNAPEWALRPARMAGLLARGCRPTGATI</sequence>
<reference evidence="1 2" key="1">
    <citation type="submission" date="2016-09" db="EMBL/GenBank/DDBJ databases">
        <title>The complete genome sequences of Rhizobium gallicum, symbiovars gallicum and phaseoli, symbionts associated to common bean (Phaseolus vulgaris).</title>
        <authorList>
            <person name="Bustos P."/>
            <person name="Santamaria R.I."/>
            <person name="Perez-Carrascal O.M."/>
            <person name="Juarez S."/>
            <person name="Lozano L."/>
            <person name="Martinez-Flores I."/>
            <person name="Martinez-Romero E."/>
            <person name="Cevallos M."/>
            <person name="Romero D."/>
            <person name="Davila G."/>
            <person name="Gonzalez V."/>
        </authorList>
    </citation>
    <scope>NUCLEOTIDE SEQUENCE [LARGE SCALE GENOMIC DNA]</scope>
    <source>
        <strain evidence="1 2">IE4872</strain>
    </source>
</reference>
<organism evidence="1 2">
    <name type="scientific">Rhizobium gallicum</name>
    <dbReference type="NCBI Taxonomy" id="56730"/>
    <lineage>
        <taxon>Bacteria</taxon>
        <taxon>Pseudomonadati</taxon>
        <taxon>Pseudomonadota</taxon>
        <taxon>Alphaproteobacteria</taxon>
        <taxon>Hyphomicrobiales</taxon>
        <taxon>Rhizobiaceae</taxon>
        <taxon>Rhizobium/Agrobacterium group</taxon>
        <taxon>Rhizobium</taxon>
    </lineage>
</organism>
<dbReference type="STRING" id="56730.IE4872_CH02382"/>
<protein>
    <submittedName>
        <fullName evidence="1">Uncharacterized protein</fullName>
    </submittedName>
</protein>
<gene>
    <name evidence="1" type="ORF">IE4872_CH02382</name>
</gene>
<accession>A0A1L5NJB1</accession>
<evidence type="ECO:0000313" key="1">
    <source>
        <dbReference type="EMBL" id="APO67996.1"/>
    </source>
</evidence>
<dbReference type="Proteomes" id="UP000184749">
    <property type="component" value="Chromosome"/>
</dbReference>
<proteinExistence type="predicted"/>
<dbReference type="EMBL" id="CP017101">
    <property type="protein sequence ID" value="APO67996.1"/>
    <property type="molecule type" value="Genomic_DNA"/>
</dbReference>
<dbReference type="AlphaFoldDB" id="A0A1L5NJB1"/>